<evidence type="ECO:0000256" key="6">
    <source>
        <dbReference type="PROSITE-ProRule" id="PRU00169"/>
    </source>
</evidence>
<evidence type="ECO:0000259" key="8">
    <source>
        <dbReference type="PROSITE" id="PS50110"/>
    </source>
</evidence>
<keyword evidence="6" id="KW-0597">Phosphoprotein</keyword>
<dbReference type="InterPro" id="IPR009057">
    <property type="entry name" value="Homeodomain-like_sf"/>
</dbReference>
<dbReference type="RefSeq" id="WP_253021143.1">
    <property type="nucleotide sequence ID" value="NZ_JAOSHN010000004.1"/>
</dbReference>
<evidence type="ECO:0000313" key="9">
    <source>
        <dbReference type="EMBL" id="MCU7378769.1"/>
    </source>
</evidence>
<dbReference type="GO" id="GO:0000160">
    <property type="term" value="P:phosphorelay signal transduction system"/>
    <property type="evidence" value="ECO:0007669"/>
    <property type="project" value="InterPro"/>
</dbReference>
<dbReference type="GO" id="GO:0003700">
    <property type="term" value="F:DNA-binding transcription factor activity"/>
    <property type="evidence" value="ECO:0007669"/>
    <property type="project" value="InterPro"/>
</dbReference>
<keyword evidence="3" id="KW-0238">DNA-binding</keyword>
<gene>
    <name evidence="9" type="ORF">OBO34_10425</name>
</gene>
<dbReference type="Pfam" id="PF00072">
    <property type="entry name" value="Response_reg"/>
    <property type="match status" value="1"/>
</dbReference>
<dbReference type="PANTHER" id="PTHR43280:SF10">
    <property type="entry name" value="REGULATORY PROTEIN POCR"/>
    <property type="match status" value="1"/>
</dbReference>
<feature type="modified residue" description="4-aspartylphosphate" evidence="6">
    <location>
        <position position="32"/>
    </location>
</feature>
<evidence type="ECO:0000259" key="7">
    <source>
        <dbReference type="PROSITE" id="PS01124"/>
    </source>
</evidence>
<feature type="domain" description="HTH araC/xylS-type" evidence="7">
    <location>
        <begin position="121"/>
        <end position="219"/>
    </location>
</feature>
<evidence type="ECO:0000313" key="10">
    <source>
        <dbReference type="Proteomes" id="UP001065549"/>
    </source>
</evidence>
<dbReference type="SUPFAM" id="SSF52172">
    <property type="entry name" value="CheY-like"/>
    <property type="match status" value="1"/>
</dbReference>
<dbReference type="Pfam" id="PF12833">
    <property type="entry name" value="HTH_18"/>
    <property type="match status" value="1"/>
</dbReference>
<dbReference type="AlphaFoldDB" id="A0A9J6QNL3"/>
<dbReference type="SMART" id="SM00448">
    <property type="entry name" value="REC"/>
    <property type="match status" value="1"/>
</dbReference>
<dbReference type="InterPro" id="IPR018060">
    <property type="entry name" value="HTH_AraC"/>
</dbReference>
<evidence type="ECO:0000256" key="5">
    <source>
        <dbReference type="ARBA" id="ARBA00024867"/>
    </source>
</evidence>
<evidence type="ECO:0000256" key="2">
    <source>
        <dbReference type="ARBA" id="ARBA00023015"/>
    </source>
</evidence>
<sequence>MRGGGGDILTSRDGYEAVALAKEHRPDLVLMDLWIAGLDGISAIGRIREILPNSCISILTGHMDFTCAQKAIRFNVFEYLVKPVRPSDLTQLVLRMKDAVKARGTAEGYERMEDARSPMIADAVLYIQDHYCEKLTLEEVAAKEFMSPAYFSRVFRKEMGVTFSRYVVDLKIRYACRLLKETRYPAYRIAAECGFSDPSYFNRVFAERMNMTPQGYRKELKDNPKD</sequence>
<keyword evidence="10" id="KW-1185">Reference proteome</keyword>
<name>A0A9J6QNL3_9FIRM</name>
<comment type="caution">
    <text evidence="9">The sequence shown here is derived from an EMBL/GenBank/DDBJ whole genome shotgun (WGS) entry which is preliminary data.</text>
</comment>
<dbReference type="PROSITE" id="PS50110">
    <property type="entry name" value="RESPONSE_REGULATORY"/>
    <property type="match status" value="1"/>
</dbReference>
<evidence type="ECO:0000256" key="4">
    <source>
        <dbReference type="ARBA" id="ARBA00023163"/>
    </source>
</evidence>
<feature type="domain" description="Response regulatory" evidence="8">
    <location>
        <begin position="1"/>
        <end position="97"/>
    </location>
</feature>
<dbReference type="Gene3D" id="1.10.10.60">
    <property type="entry name" value="Homeodomain-like"/>
    <property type="match status" value="2"/>
</dbReference>
<dbReference type="SUPFAM" id="SSF46689">
    <property type="entry name" value="Homeodomain-like"/>
    <property type="match status" value="2"/>
</dbReference>
<dbReference type="PANTHER" id="PTHR43280">
    <property type="entry name" value="ARAC-FAMILY TRANSCRIPTIONAL REGULATOR"/>
    <property type="match status" value="1"/>
</dbReference>
<dbReference type="SMART" id="SM00342">
    <property type="entry name" value="HTH_ARAC"/>
    <property type="match status" value="1"/>
</dbReference>
<keyword evidence="2" id="KW-0805">Transcription regulation</keyword>
<dbReference type="Proteomes" id="UP001065549">
    <property type="component" value="Unassembled WGS sequence"/>
</dbReference>
<comment type="function">
    <text evidence="5">May play the central regulatory role in sporulation. It may be an element of the effector pathway responsible for the activation of sporulation genes in response to nutritional stress. Spo0A may act in concert with spo0H (a sigma factor) to control the expression of some genes that are critical to the sporulation process.</text>
</comment>
<dbReference type="PROSITE" id="PS01124">
    <property type="entry name" value="HTH_ARAC_FAMILY_2"/>
    <property type="match status" value="1"/>
</dbReference>
<organism evidence="9 10">
    <name type="scientific">Hominibacterium faecale</name>
    <dbReference type="NCBI Taxonomy" id="2839743"/>
    <lineage>
        <taxon>Bacteria</taxon>
        <taxon>Bacillati</taxon>
        <taxon>Bacillota</taxon>
        <taxon>Clostridia</taxon>
        <taxon>Peptostreptococcales</taxon>
        <taxon>Anaerovoracaceae</taxon>
        <taxon>Hominibacterium</taxon>
    </lineage>
</organism>
<dbReference type="CDD" id="cd17536">
    <property type="entry name" value="REC_YesN-like"/>
    <property type="match status" value="1"/>
</dbReference>
<evidence type="ECO:0000256" key="1">
    <source>
        <dbReference type="ARBA" id="ARBA00018672"/>
    </source>
</evidence>
<proteinExistence type="predicted"/>
<accession>A0A9J6QNL3</accession>
<dbReference type="GO" id="GO:0043565">
    <property type="term" value="F:sequence-specific DNA binding"/>
    <property type="evidence" value="ECO:0007669"/>
    <property type="project" value="InterPro"/>
</dbReference>
<dbReference type="EMBL" id="JAOSHN010000004">
    <property type="protein sequence ID" value="MCU7378769.1"/>
    <property type="molecule type" value="Genomic_DNA"/>
</dbReference>
<dbReference type="InterPro" id="IPR001789">
    <property type="entry name" value="Sig_transdc_resp-reg_receiver"/>
</dbReference>
<evidence type="ECO:0000256" key="3">
    <source>
        <dbReference type="ARBA" id="ARBA00023125"/>
    </source>
</evidence>
<reference evidence="9" key="1">
    <citation type="submission" date="2022-09" db="EMBL/GenBank/DDBJ databases">
        <title>Culturomic study of gut microbiota in children with autism spectrum disorder.</title>
        <authorList>
            <person name="Efimov B.A."/>
            <person name="Chaplin A.V."/>
            <person name="Sokolova S.R."/>
            <person name="Pikina A.P."/>
            <person name="Korzhanova M."/>
            <person name="Belova V."/>
            <person name="Korostin D."/>
        </authorList>
    </citation>
    <scope>NUCLEOTIDE SEQUENCE</scope>
    <source>
        <strain evidence="9">ASD5510</strain>
    </source>
</reference>
<dbReference type="InterPro" id="IPR011006">
    <property type="entry name" value="CheY-like_superfamily"/>
</dbReference>
<keyword evidence="4" id="KW-0804">Transcription</keyword>
<dbReference type="Gene3D" id="3.40.50.2300">
    <property type="match status" value="1"/>
</dbReference>
<protein>
    <recommendedName>
        <fullName evidence="1">Stage 0 sporulation protein A homolog</fullName>
    </recommendedName>
</protein>